<dbReference type="InterPro" id="IPR036390">
    <property type="entry name" value="WH_DNA-bd_sf"/>
</dbReference>
<dbReference type="InterPro" id="IPR000835">
    <property type="entry name" value="HTH_MarR-typ"/>
</dbReference>
<dbReference type="InterPro" id="IPR023187">
    <property type="entry name" value="Tscrpt_reg_MarR-type_CS"/>
</dbReference>
<dbReference type="GeneID" id="97300123"/>
<dbReference type="Gene3D" id="1.10.10.10">
    <property type="entry name" value="Winged helix-like DNA-binding domain superfamily/Winged helix DNA-binding domain"/>
    <property type="match status" value="1"/>
</dbReference>
<accession>A0A4Y3NIH1</accession>
<dbReference type="PANTHER" id="PTHR42756:SF1">
    <property type="entry name" value="TRANSCRIPTIONAL REPRESSOR OF EMRAB OPERON"/>
    <property type="match status" value="1"/>
</dbReference>
<dbReference type="OrthoDB" id="3237509at2"/>
<gene>
    <name evidence="5" type="primary">pecS</name>
    <name evidence="5" type="ORF">AAU01_16230</name>
</gene>
<dbReference type="PROSITE" id="PS50995">
    <property type="entry name" value="HTH_MARR_2"/>
    <property type="match status" value="1"/>
</dbReference>
<proteinExistence type="predicted"/>
<dbReference type="AlphaFoldDB" id="A0A4Y3NIH1"/>
<dbReference type="PROSITE" id="PS01117">
    <property type="entry name" value="HTH_MARR_1"/>
    <property type="match status" value="1"/>
</dbReference>
<evidence type="ECO:0000259" key="4">
    <source>
        <dbReference type="PROSITE" id="PS50995"/>
    </source>
</evidence>
<dbReference type="GO" id="GO:0003700">
    <property type="term" value="F:DNA-binding transcription factor activity"/>
    <property type="evidence" value="ECO:0007669"/>
    <property type="project" value="InterPro"/>
</dbReference>
<dbReference type="SMART" id="SM00347">
    <property type="entry name" value="HTH_MARR"/>
    <property type="match status" value="1"/>
</dbReference>
<dbReference type="Pfam" id="PF12802">
    <property type="entry name" value="MarR_2"/>
    <property type="match status" value="1"/>
</dbReference>
<dbReference type="SUPFAM" id="SSF46785">
    <property type="entry name" value="Winged helix' DNA-binding domain"/>
    <property type="match status" value="1"/>
</dbReference>
<keyword evidence="3" id="KW-0804">Transcription</keyword>
<keyword evidence="2" id="KW-0238">DNA-binding</keyword>
<dbReference type="Proteomes" id="UP000317715">
    <property type="component" value="Unassembled WGS sequence"/>
</dbReference>
<reference evidence="5 6" key="1">
    <citation type="submission" date="2019-06" db="EMBL/GenBank/DDBJ databases">
        <title>Whole genome shotgun sequence of Paenarthrobacter aurescens NBRC 12136.</title>
        <authorList>
            <person name="Hosoyama A."/>
            <person name="Uohara A."/>
            <person name="Ohji S."/>
            <person name="Ichikawa N."/>
        </authorList>
    </citation>
    <scope>NUCLEOTIDE SEQUENCE [LARGE SCALE GENOMIC DNA]</scope>
    <source>
        <strain evidence="5 6">NBRC 12136</strain>
    </source>
</reference>
<dbReference type="InterPro" id="IPR036388">
    <property type="entry name" value="WH-like_DNA-bd_sf"/>
</dbReference>
<evidence type="ECO:0000256" key="1">
    <source>
        <dbReference type="ARBA" id="ARBA00023015"/>
    </source>
</evidence>
<name>A0A4Y3NIH1_PAEAU</name>
<protein>
    <submittedName>
        <fullName evidence="5">Transcriptional regulator</fullName>
    </submittedName>
</protein>
<dbReference type="PANTHER" id="PTHR42756">
    <property type="entry name" value="TRANSCRIPTIONAL REGULATOR, MARR"/>
    <property type="match status" value="1"/>
</dbReference>
<dbReference type="PRINTS" id="PR00598">
    <property type="entry name" value="HTHMARR"/>
</dbReference>
<evidence type="ECO:0000313" key="6">
    <source>
        <dbReference type="Proteomes" id="UP000317715"/>
    </source>
</evidence>
<evidence type="ECO:0000256" key="3">
    <source>
        <dbReference type="ARBA" id="ARBA00023163"/>
    </source>
</evidence>
<evidence type="ECO:0000313" key="5">
    <source>
        <dbReference type="EMBL" id="GEB18868.1"/>
    </source>
</evidence>
<evidence type="ECO:0000256" key="2">
    <source>
        <dbReference type="ARBA" id="ARBA00023125"/>
    </source>
</evidence>
<feature type="domain" description="HTH marR-type" evidence="4">
    <location>
        <begin position="21"/>
        <end position="159"/>
    </location>
</feature>
<sequence>MDRDAVDLILEQWNKERPDVDVSSMGVLGRLNRASRLASLDVQKFMKRFGLEPWEFDVLATLRRSAAEAPLTPGRLASLTMIGSAAMTNRVDRLVTRGLVHRETNLENRRQLLISLTPEGRTLVDEVVEHHVENQQRMLDGLSQTERTQLANLLRKFLLTNNDGEPS</sequence>
<dbReference type="RefSeq" id="WP_141283135.1">
    <property type="nucleotide sequence ID" value="NZ_BAAAWK010000001.1"/>
</dbReference>
<dbReference type="GO" id="GO:0003677">
    <property type="term" value="F:DNA binding"/>
    <property type="evidence" value="ECO:0007669"/>
    <property type="project" value="UniProtKB-KW"/>
</dbReference>
<keyword evidence="1" id="KW-0805">Transcription regulation</keyword>
<comment type="caution">
    <text evidence="5">The sequence shown here is derived from an EMBL/GenBank/DDBJ whole genome shotgun (WGS) entry which is preliminary data.</text>
</comment>
<dbReference type="EMBL" id="BJMD01000008">
    <property type="protein sequence ID" value="GEB18868.1"/>
    <property type="molecule type" value="Genomic_DNA"/>
</dbReference>
<keyword evidence="6" id="KW-1185">Reference proteome</keyword>
<organism evidence="5 6">
    <name type="scientific">Paenarthrobacter aurescens</name>
    <name type="common">Arthrobacter aurescens</name>
    <dbReference type="NCBI Taxonomy" id="43663"/>
    <lineage>
        <taxon>Bacteria</taxon>
        <taxon>Bacillati</taxon>
        <taxon>Actinomycetota</taxon>
        <taxon>Actinomycetes</taxon>
        <taxon>Micrococcales</taxon>
        <taxon>Micrococcaceae</taxon>
        <taxon>Paenarthrobacter</taxon>
    </lineage>
</organism>